<reference evidence="10" key="1">
    <citation type="submission" date="2019-08" db="EMBL/GenBank/DDBJ databases">
        <authorList>
            <person name="Kucharzyk K."/>
            <person name="Murdoch R.W."/>
            <person name="Higgins S."/>
            <person name="Loffler F."/>
        </authorList>
    </citation>
    <scope>NUCLEOTIDE SEQUENCE</scope>
</reference>
<evidence type="ECO:0000256" key="5">
    <source>
        <dbReference type="ARBA" id="ARBA00022842"/>
    </source>
</evidence>
<evidence type="ECO:0000313" key="10">
    <source>
        <dbReference type="EMBL" id="MPN23997.1"/>
    </source>
</evidence>
<feature type="transmembrane region" description="Helical" evidence="8">
    <location>
        <begin position="42"/>
        <end position="62"/>
    </location>
</feature>
<gene>
    <name evidence="10" type="ORF">SDC9_171390</name>
</gene>
<keyword evidence="7 8" id="KW-0472">Membrane</keyword>
<proteinExistence type="inferred from homology"/>
<dbReference type="PANTHER" id="PTHR41394:SF8">
    <property type="entry name" value="MAGNESIUM TRANSPORTER MGTE"/>
    <property type="match status" value="1"/>
</dbReference>
<keyword evidence="6 8" id="KW-1133">Transmembrane helix</keyword>
<dbReference type="InterPro" id="IPR036739">
    <property type="entry name" value="SLC41_membr_dom_sf"/>
</dbReference>
<evidence type="ECO:0000256" key="2">
    <source>
        <dbReference type="ARBA" id="ARBA00009749"/>
    </source>
</evidence>
<accession>A0A645GAQ1</accession>
<feature type="transmembrane region" description="Helical" evidence="8">
    <location>
        <begin position="6"/>
        <end position="30"/>
    </location>
</feature>
<dbReference type="PANTHER" id="PTHR41394">
    <property type="entry name" value="MAGNESIUM TRANSPORTER MGTE"/>
    <property type="match status" value="1"/>
</dbReference>
<evidence type="ECO:0000259" key="9">
    <source>
        <dbReference type="Pfam" id="PF01769"/>
    </source>
</evidence>
<dbReference type="Pfam" id="PF01769">
    <property type="entry name" value="MgtE"/>
    <property type="match status" value="1"/>
</dbReference>
<dbReference type="SUPFAM" id="SSF161093">
    <property type="entry name" value="MgtE membrane domain-like"/>
    <property type="match status" value="1"/>
</dbReference>
<keyword evidence="5" id="KW-0460">Magnesium</keyword>
<evidence type="ECO:0000256" key="3">
    <source>
        <dbReference type="ARBA" id="ARBA00022448"/>
    </source>
</evidence>
<feature type="domain" description="SLC41A/MgtE integral membrane" evidence="9">
    <location>
        <begin position="6"/>
        <end position="62"/>
    </location>
</feature>
<evidence type="ECO:0000256" key="6">
    <source>
        <dbReference type="ARBA" id="ARBA00022989"/>
    </source>
</evidence>
<protein>
    <submittedName>
        <fullName evidence="10">Magnesium transporter MgtE</fullName>
    </submittedName>
</protein>
<evidence type="ECO:0000256" key="8">
    <source>
        <dbReference type="SAM" id="Phobius"/>
    </source>
</evidence>
<comment type="subcellular location">
    <subcellularLocation>
        <location evidence="1">Membrane</location>
        <topology evidence="1">Multi-pass membrane protein</topology>
    </subcellularLocation>
</comment>
<dbReference type="EMBL" id="VSSQ01072669">
    <property type="protein sequence ID" value="MPN23997.1"/>
    <property type="molecule type" value="Genomic_DNA"/>
</dbReference>
<comment type="similarity">
    <text evidence="2">Belongs to the SLC41A transporter family.</text>
</comment>
<name>A0A645GAQ1_9ZZZZ</name>
<keyword evidence="4 8" id="KW-0812">Transmembrane</keyword>
<organism evidence="10">
    <name type="scientific">bioreactor metagenome</name>
    <dbReference type="NCBI Taxonomy" id="1076179"/>
    <lineage>
        <taxon>unclassified sequences</taxon>
        <taxon>metagenomes</taxon>
        <taxon>ecological metagenomes</taxon>
    </lineage>
</organism>
<dbReference type="InterPro" id="IPR006667">
    <property type="entry name" value="SLC41_membr_dom"/>
</dbReference>
<sequence length="72" mass="7650">MLHTGYGVALTVAFAIVAVVLLGNLAGTLLPFIARMVRIDPAIMSGPFITTIVDVFGLIVYFEIAKNILSLS</sequence>
<comment type="caution">
    <text evidence="10">The sequence shown here is derived from an EMBL/GenBank/DDBJ whole genome shotgun (WGS) entry which is preliminary data.</text>
</comment>
<keyword evidence="3" id="KW-0813">Transport</keyword>
<evidence type="ECO:0000256" key="7">
    <source>
        <dbReference type="ARBA" id="ARBA00023136"/>
    </source>
</evidence>
<dbReference type="AlphaFoldDB" id="A0A645GAQ1"/>
<dbReference type="GO" id="GO:0016020">
    <property type="term" value="C:membrane"/>
    <property type="evidence" value="ECO:0007669"/>
    <property type="project" value="UniProtKB-SubCell"/>
</dbReference>
<dbReference type="Gene3D" id="1.10.357.20">
    <property type="entry name" value="SLC41 divalent cation transporters, integral membrane domain"/>
    <property type="match status" value="1"/>
</dbReference>
<evidence type="ECO:0000256" key="1">
    <source>
        <dbReference type="ARBA" id="ARBA00004141"/>
    </source>
</evidence>
<dbReference type="GO" id="GO:0008324">
    <property type="term" value="F:monoatomic cation transmembrane transporter activity"/>
    <property type="evidence" value="ECO:0007669"/>
    <property type="project" value="InterPro"/>
</dbReference>
<evidence type="ECO:0000256" key="4">
    <source>
        <dbReference type="ARBA" id="ARBA00022692"/>
    </source>
</evidence>